<organism evidence="2 3">
    <name type="scientific">Candidatus Desulfobacillus denitrificans</name>
    <dbReference type="NCBI Taxonomy" id="2608985"/>
    <lineage>
        <taxon>Bacteria</taxon>
        <taxon>Pseudomonadati</taxon>
        <taxon>Pseudomonadota</taxon>
        <taxon>Betaproteobacteria</taxon>
        <taxon>Candidatus Desulfobacillus</taxon>
    </lineage>
</organism>
<proteinExistence type="predicted"/>
<gene>
    <name evidence="2" type="ORF">DSYM_22250</name>
</gene>
<evidence type="ECO:0000313" key="2">
    <source>
        <dbReference type="EMBL" id="BBO21526.1"/>
    </source>
</evidence>
<dbReference type="KEGG" id="ddz:DSYM_22250"/>
<keyword evidence="1" id="KW-1133">Transmembrane helix</keyword>
<feature type="transmembrane region" description="Helical" evidence="1">
    <location>
        <begin position="81"/>
        <end position="102"/>
    </location>
</feature>
<reference evidence="2" key="1">
    <citation type="journal article" name="DNA Res.">
        <title>The physiological potential of anammox bacteria as revealed by their core genome structure.</title>
        <authorList>
            <person name="Okubo T."/>
            <person name="Toyoda A."/>
            <person name="Fukuhara K."/>
            <person name="Uchiyama I."/>
            <person name="Harigaya Y."/>
            <person name="Kuroiwa M."/>
            <person name="Suzuki T."/>
            <person name="Murakami Y."/>
            <person name="Suwa Y."/>
            <person name="Takami H."/>
        </authorList>
    </citation>
    <scope>NUCLEOTIDE SEQUENCE</scope>
    <source>
        <strain evidence="2">317325-3</strain>
    </source>
</reference>
<feature type="transmembrane region" description="Helical" evidence="1">
    <location>
        <begin position="12"/>
        <end position="36"/>
    </location>
</feature>
<dbReference type="Proteomes" id="UP000662914">
    <property type="component" value="Chromosome"/>
</dbReference>
<dbReference type="EMBL" id="AP021857">
    <property type="protein sequence ID" value="BBO21526.1"/>
    <property type="molecule type" value="Genomic_DNA"/>
</dbReference>
<feature type="transmembrane region" description="Helical" evidence="1">
    <location>
        <begin position="325"/>
        <end position="344"/>
    </location>
</feature>
<feature type="transmembrane region" description="Helical" evidence="1">
    <location>
        <begin position="281"/>
        <end position="305"/>
    </location>
</feature>
<dbReference type="Pfam" id="PF05940">
    <property type="entry name" value="NnrS"/>
    <property type="match status" value="1"/>
</dbReference>
<feature type="transmembrane region" description="Helical" evidence="1">
    <location>
        <begin position="141"/>
        <end position="159"/>
    </location>
</feature>
<feature type="transmembrane region" description="Helical" evidence="1">
    <location>
        <begin position="48"/>
        <end position="69"/>
    </location>
</feature>
<evidence type="ECO:0000313" key="3">
    <source>
        <dbReference type="Proteomes" id="UP000662914"/>
    </source>
</evidence>
<protein>
    <submittedName>
        <fullName evidence="2">NnrS family heme-cupper protein</fullName>
    </submittedName>
</protein>
<name>A0A809RZB2_9PROT</name>
<keyword evidence="1" id="KW-0812">Transmembrane</keyword>
<feature type="transmembrane region" description="Helical" evidence="1">
    <location>
        <begin position="356"/>
        <end position="376"/>
    </location>
</feature>
<evidence type="ECO:0000256" key="1">
    <source>
        <dbReference type="SAM" id="Phobius"/>
    </source>
</evidence>
<feature type="transmembrane region" description="Helical" evidence="1">
    <location>
        <begin position="165"/>
        <end position="183"/>
    </location>
</feature>
<feature type="transmembrane region" description="Helical" evidence="1">
    <location>
        <begin position="108"/>
        <end position="129"/>
    </location>
</feature>
<keyword evidence="1" id="KW-0472">Membrane</keyword>
<dbReference type="AlphaFoldDB" id="A0A809RZB2"/>
<feature type="transmembrane region" description="Helical" evidence="1">
    <location>
        <begin position="256"/>
        <end position="275"/>
    </location>
</feature>
<accession>A0A809RZB2</accession>
<sequence length="384" mass="42739">MRHPLWLVGFRPFFALACLSGIVLPLLWALMFAGLIEAPAAGFTSIQWHAHEMFFGFGWAMLGGFLLTASKNWVKIRGYHGGWLVFLAAAWCFERLGMWYGGAWPAPLFQLSNQLFLVAVVAMVMASLLRHRANDGYRRDNVYFLILLPLFPLSKALQFDGHWSQVGQLMTLGLFRLVFLIMLERTLTDFMKGVFKAEILRHTLLDDAIKVLALALAFAGFLPPALQGGLAVLLAVLLIGRFAFWHPGRGFSRLDVAIMYLGYLAIVLQLLVVAFEQLAQTVWVGSVTTHLFTFGVMGLIIPAMIVRISKGHTGRKVAFETIDKAVLWLMIAALALRVVAPQLAPGAYLLWVELAAAGWAAAFAILAWRVMPFLFAPRIDGREH</sequence>
<dbReference type="InterPro" id="IPR010266">
    <property type="entry name" value="NnrS"/>
</dbReference>